<dbReference type="InterPro" id="IPR023546">
    <property type="entry name" value="MGMT"/>
</dbReference>
<dbReference type="InterPro" id="IPR009057">
    <property type="entry name" value="Homeodomain-like_sf"/>
</dbReference>
<evidence type="ECO:0000256" key="5">
    <source>
        <dbReference type="ARBA" id="ARBA00022679"/>
    </source>
</evidence>
<dbReference type="Pfam" id="PF02870">
    <property type="entry name" value="Methyltransf_1N"/>
    <property type="match status" value="1"/>
</dbReference>
<keyword evidence="8" id="KW-0010">Activator</keyword>
<dbReference type="InterPro" id="IPR036217">
    <property type="entry name" value="MethylDNA_cys_MeTrfase_DNAb"/>
</dbReference>
<dbReference type="PROSITE" id="PS01124">
    <property type="entry name" value="HTH_ARAC_FAMILY_2"/>
    <property type="match status" value="1"/>
</dbReference>
<dbReference type="HAMAP" id="MF_00772">
    <property type="entry name" value="OGT"/>
    <property type="match status" value="1"/>
</dbReference>
<proteinExistence type="inferred from homology"/>
<dbReference type="InterPro" id="IPR036631">
    <property type="entry name" value="MGMT_N_sf"/>
</dbReference>
<dbReference type="RefSeq" id="WP_059070182.1">
    <property type="nucleotide sequence ID" value="NZ_LNAL01000006.1"/>
</dbReference>
<feature type="active site" description="Nucleophile; methyl group acceptor" evidence="12">
    <location>
        <position position="318"/>
    </location>
</feature>
<feature type="active site" description="Nucleophile; methyl group acceptor from either O6-methylguanine or O4-methylthymine" evidence="13">
    <location>
        <position position="318"/>
    </location>
</feature>
<feature type="domain" description="HTH araC/xylS-type" evidence="15">
    <location>
        <begin position="108"/>
        <end position="181"/>
    </location>
</feature>
<feature type="binding site" evidence="14">
    <location>
        <position position="68"/>
    </location>
    <ligand>
        <name>Zn(2+)</name>
        <dbReference type="ChEBI" id="CHEBI:29105"/>
    </ligand>
</feature>
<keyword evidence="14" id="KW-0479">Metal-binding</keyword>
<dbReference type="Pfam" id="PF01035">
    <property type="entry name" value="DNA_binding_1"/>
    <property type="match status" value="1"/>
</dbReference>
<evidence type="ECO:0000256" key="3">
    <source>
        <dbReference type="ARBA" id="ARBA00022490"/>
    </source>
</evidence>
<dbReference type="Proteomes" id="UP000054223">
    <property type="component" value="Unassembled WGS sequence"/>
</dbReference>
<dbReference type="InterPro" id="IPR016221">
    <property type="entry name" value="Bifunct_regulatory_prot_Ada"/>
</dbReference>
<dbReference type="Gene3D" id="3.30.160.70">
    <property type="entry name" value="Methylated DNA-protein cysteine methyltransferase domain"/>
    <property type="match status" value="1"/>
</dbReference>
<dbReference type="GO" id="GO:0032259">
    <property type="term" value="P:methylation"/>
    <property type="evidence" value="ECO:0007669"/>
    <property type="project" value="UniProtKB-KW"/>
</dbReference>
<dbReference type="PROSITE" id="PS00374">
    <property type="entry name" value="MGMT"/>
    <property type="match status" value="1"/>
</dbReference>
<feature type="binding site" evidence="14">
    <location>
        <position position="71"/>
    </location>
    <ligand>
        <name>Zn(2+)</name>
        <dbReference type="ChEBI" id="CHEBI:29105"/>
    </ligand>
</feature>
<dbReference type="InterPro" id="IPR014048">
    <property type="entry name" value="MethylDNA_cys_MeTrfase_DNA-bd"/>
</dbReference>
<dbReference type="EC" id="2.1.1.63" evidence="12"/>
<dbReference type="Pfam" id="PF02805">
    <property type="entry name" value="Ada_Zn_binding"/>
    <property type="match status" value="1"/>
</dbReference>
<keyword evidence="7" id="KW-0805">Transcription regulation</keyword>
<keyword evidence="14" id="KW-0862">Zinc</keyword>
<dbReference type="SUPFAM" id="SSF53155">
    <property type="entry name" value="Methylated DNA-protein cysteine methyltransferase domain"/>
    <property type="match status" value="1"/>
</dbReference>
<keyword evidence="9" id="KW-0804">Transcription</keyword>
<evidence type="ECO:0000313" key="16">
    <source>
        <dbReference type="EMBL" id="KUG08579.1"/>
    </source>
</evidence>
<dbReference type="EMBL" id="LNAL01000006">
    <property type="protein sequence ID" value="KUG08579.1"/>
    <property type="molecule type" value="Genomic_DNA"/>
</dbReference>
<evidence type="ECO:0000256" key="1">
    <source>
        <dbReference type="ARBA" id="ARBA00001286"/>
    </source>
</evidence>
<keyword evidence="3 12" id="KW-0963">Cytoplasm</keyword>
<organism evidence="16 17">
    <name type="scientific">Solirubrum puertoriconensis</name>
    <dbReference type="NCBI Taxonomy" id="1751427"/>
    <lineage>
        <taxon>Bacteria</taxon>
        <taxon>Pseudomonadati</taxon>
        <taxon>Bacteroidota</taxon>
        <taxon>Cytophagia</taxon>
        <taxon>Cytophagales</taxon>
    </lineage>
</organism>
<evidence type="ECO:0000256" key="4">
    <source>
        <dbReference type="ARBA" id="ARBA00022603"/>
    </source>
</evidence>
<dbReference type="PANTHER" id="PTHR10815">
    <property type="entry name" value="METHYLATED-DNA--PROTEIN-CYSTEINE METHYLTRANSFERASE"/>
    <property type="match status" value="1"/>
</dbReference>
<evidence type="ECO:0000256" key="8">
    <source>
        <dbReference type="ARBA" id="ARBA00023159"/>
    </source>
</evidence>
<evidence type="ECO:0000256" key="13">
    <source>
        <dbReference type="PIRSR" id="PIRSR000409-1"/>
    </source>
</evidence>
<name>A0A9X0HMK5_SOLP1</name>
<evidence type="ECO:0000259" key="15">
    <source>
        <dbReference type="PROSITE" id="PS01124"/>
    </source>
</evidence>
<comment type="similarity">
    <text evidence="2 12">Belongs to the MGMT family.</text>
</comment>
<evidence type="ECO:0000256" key="10">
    <source>
        <dbReference type="ARBA" id="ARBA00023204"/>
    </source>
</evidence>
<dbReference type="GO" id="GO:0005737">
    <property type="term" value="C:cytoplasm"/>
    <property type="evidence" value="ECO:0007669"/>
    <property type="project" value="UniProtKB-SubCell"/>
</dbReference>
<evidence type="ECO:0000256" key="2">
    <source>
        <dbReference type="ARBA" id="ARBA00008711"/>
    </source>
</evidence>
<comment type="catalytic activity">
    <reaction evidence="11 12">
        <text>a 6-O-methyl-2'-deoxyguanosine in DNA + L-cysteinyl-[protein] = S-methyl-L-cysteinyl-[protein] + a 2'-deoxyguanosine in DNA</text>
        <dbReference type="Rhea" id="RHEA:24000"/>
        <dbReference type="Rhea" id="RHEA-COMP:10131"/>
        <dbReference type="Rhea" id="RHEA-COMP:10132"/>
        <dbReference type="Rhea" id="RHEA-COMP:11367"/>
        <dbReference type="Rhea" id="RHEA-COMP:11368"/>
        <dbReference type="ChEBI" id="CHEBI:29950"/>
        <dbReference type="ChEBI" id="CHEBI:82612"/>
        <dbReference type="ChEBI" id="CHEBI:85445"/>
        <dbReference type="ChEBI" id="CHEBI:85448"/>
        <dbReference type="EC" id="2.1.1.63"/>
    </reaction>
</comment>
<evidence type="ECO:0000256" key="14">
    <source>
        <dbReference type="PIRSR" id="PIRSR000409-3"/>
    </source>
</evidence>
<dbReference type="GO" id="GO:0008270">
    <property type="term" value="F:zinc ion binding"/>
    <property type="evidence" value="ECO:0007669"/>
    <property type="project" value="InterPro"/>
</dbReference>
<comment type="miscellaneous">
    <text evidence="12">This enzyme catalyzes only one turnover and therefore is not strictly catalytic. According to one definition, an enzyme is a biocatalyst that acts repeatedly and over many reaction cycles.</text>
</comment>
<dbReference type="FunFam" id="1.10.10.10:FF:000214">
    <property type="entry name" value="Methylated-DNA--protein-cysteine methyltransferase"/>
    <property type="match status" value="1"/>
</dbReference>
<dbReference type="PANTHER" id="PTHR10815:SF5">
    <property type="entry name" value="METHYLATED-DNA--PROTEIN-CYSTEINE METHYLTRANSFERASE"/>
    <property type="match status" value="1"/>
</dbReference>
<evidence type="ECO:0000256" key="7">
    <source>
        <dbReference type="ARBA" id="ARBA00023015"/>
    </source>
</evidence>
<dbReference type="PIRSF" id="PIRSF000409">
    <property type="entry name" value="Ada"/>
    <property type="match status" value="1"/>
</dbReference>
<evidence type="ECO:0000256" key="12">
    <source>
        <dbReference type="HAMAP-Rule" id="MF_00772"/>
    </source>
</evidence>
<dbReference type="Pfam" id="PF12833">
    <property type="entry name" value="HTH_18"/>
    <property type="match status" value="1"/>
</dbReference>
<keyword evidence="4 12" id="KW-0489">Methyltransferase</keyword>
<reference evidence="16 17" key="1">
    <citation type="submission" date="2015-11" db="EMBL/GenBank/DDBJ databases">
        <title>Solirubrum puertoriconensis gen. nov. an environmental bacteria isolated in Puerto Rico.</title>
        <authorList>
            <person name="Cuebas-Irizarry M.F."/>
            <person name="Montalvo-Rodriguez R."/>
        </authorList>
    </citation>
    <scope>NUCLEOTIDE SEQUENCE [LARGE SCALE GENOMIC DNA]</scope>
    <source>
        <strain evidence="16 17">MC1A</strain>
    </source>
</reference>
<dbReference type="InterPro" id="IPR018060">
    <property type="entry name" value="HTH_AraC"/>
</dbReference>
<dbReference type="GO" id="GO:0043565">
    <property type="term" value="F:sequence-specific DNA binding"/>
    <property type="evidence" value="ECO:0007669"/>
    <property type="project" value="InterPro"/>
</dbReference>
<dbReference type="SMART" id="SM00342">
    <property type="entry name" value="HTH_ARAC"/>
    <property type="match status" value="1"/>
</dbReference>
<dbReference type="GO" id="GO:0003700">
    <property type="term" value="F:DNA-binding transcription factor activity"/>
    <property type="evidence" value="ECO:0007669"/>
    <property type="project" value="InterPro"/>
</dbReference>
<comment type="catalytic activity">
    <reaction evidence="1 12">
        <text>a 4-O-methyl-thymidine in DNA + L-cysteinyl-[protein] = a thymidine in DNA + S-methyl-L-cysteinyl-[protein]</text>
        <dbReference type="Rhea" id="RHEA:53428"/>
        <dbReference type="Rhea" id="RHEA-COMP:10131"/>
        <dbReference type="Rhea" id="RHEA-COMP:10132"/>
        <dbReference type="Rhea" id="RHEA-COMP:13555"/>
        <dbReference type="Rhea" id="RHEA-COMP:13556"/>
        <dbReference type="ChEBI" id="CHEBI:29950"/>
        <dbReference type="ChEBI" id="CHEBI:82612"/>
        <dbReference type="ChEBI" id="CHEBI:137386"/>
        <dbReference type="ChEBI" id="CHEBI:137387"/>
        <dbReference type="EC" id="2.1.1.63"/>
    </reaction>
</comment>
<accession>A0A9X0HMK5</accession>
<dbReference type="InterPro" id="IPR035451">
    <property type="entry name" value="Ada-like_dom_sf"/>
</dbReference>
<dbReference type="InterPro" id="IPR036388">
    <property type="entry name" value="WH-like_DNA-bd_sf"/>
</dbReference>
<dbReference type="SUPFAM" id="SSF46689">
    <property type="entry name" value="Homeodomain-like"/>
    <property type="match status" value="1"/>
</dbReference>
<keyword evidence="6 12" id="KW-0227">DNA damage</keyword>
<gene>
    <name evidence="16" type="ORF">ASU33_10520</name>
</gene>
<dbReference type="Gene3D" id="1.10.10.60">
    <property type="entry name" value="Homeodomain-like"/>
    <property type="match status" value="1"/>
</dbReference>
<dbReference type="Gene3D" id="3.40.10.10">
    <property type="entry name" value="DNA Methylphosphotriester Repair Domain"/>
    <property type="match status" value="1"/>
</dbReference>
<keyword evidence="5 12" id="KW-0808">Transferase</keyword>
<dbReference type="GO" id="GO:0003908">
    <property type="term" value="F:methylated-DNA-[protein]-cysteine S-methyltransferase activity"/>
    <property type="evidence" value="ECO:0007669"/>
    <property type="project" value="UniProtKB-UniRule"/>
</dbReference>
<keyword evidence="17" id="KW-1185">Reference proteome</keyword>
<dbReference type="InterPro" id="IPR001497">
    <property type="entry name" value="MethylDNA_cys_MeTrfase_AS"/>
</dbReference>
<dbReference type="InterPro" id="IPR008332">
    <property type="entry name" value="MethylG_MeTrfase_N"/>
</dbReference>
<keyword evidence="10 12" id="KW-0234">DNA repair</keyword>
<dbReference type="NCBIfam" id="TIGR00589">
    <property type="entry name" value="ogt"/>
    <property type="match status" value="1"/>
</dbReference>
<feature type="active site" description="Nucleophile; methyl group acceptor from methylphosphotriester" evidence="13">
    <location>
        <position position="37"/>
    </location>
</feature>
<comment type="function">
    <text evidence="12">Involved in the cellular defense against the biological effects of O6-methylguanine (O6-MeG) and O4-methylthymine (O4-MeT) in DNA. Repairs the methylated nucleobase in DNA by stoichiometrically transferring the methyl group to a cysteine residue in the enzyme. This is a suicide reaction: the enzyme is irreversibly inactivated.</text>
</comment>
<dbReference type="GO" id="GO:0006307">
    <property type="term" value="P:DNA alkylation repair"/>
    <property type="evidence" value="ECO:0007669"/>
    <property type="project" value="UniProtKB-UniRule"/>
</dbReference>
<dbReference type="SUPFAM" id="SSF57884">
    <property type="entry name" value="Ada DNA repair protein, N-terminal domain (N-Ada 10)"/>
    <property type="match status" value="1"/>
</dbReference>
<evidence type="ECO:0000313" key="17">
    <source>
        <dbReference type="Proteomes" id="UP000054223"/>
    </source>
</evidence>
<dbReference type="CDD" id="cd06445">
    <property type="entry name" value="ATase"/>
    <property type="match status" value="1"/>
</dbReference>
<feature type="binding site" evidence="14">
    <location>
        <position position="41"/>
    </location>
    <ligand>
        <name>Zn(2+)</name>
        <dbReference type="ChEBI" id="CHEBI:29105"/>
    </ligand>
</feature>
<dbReference type="OrthoDB" id="9802228at2"/>
<feature type="binding site" evidence="14">
    <location>
        <position position="37"/>
    </location>
    <ligand>
        <name>Zn(2+)</name>
        <dbReference type="ChEBI" id="CHEBI:29105"/>
    </ligand>
</feature>
<dbReference type="InterPro" id="IPR004026">
    <property type="entry name" value="Ada_DNA_repair_Zn-bd"/>
</dbReference>
<comment type="subcellular location">
    <subcellularLocation>
        <location evidence="12">Cytoplasm</location>
    </subcellularLocation>
</comment>
<dbReference type="SUPFAM" id="SSF46767">
    <property type="entry name" value="Methylated DNA-protein cysteine methyltransferase, C-terminal domain"/>
    <property type="match status" value="1"/>
</dbReference>
<evidence type="ECO:0000256" key="11">
    <source>
        <dbReference type="ARBA" id="ARBA00049348"/>
    </source>
</evidence>
<dbReference type="AlphaFoldDB" id="A0A9X0HMK5"/>
<sequence>MIADPALTHEYYRALVAKNVAYEGTFIAAVKTTGIFCRPTCTARKPKPENVEFYGTTKEALVRGYRPCKVCTPLGKRGEAPAFIGELLQEVHAQPAAKINDRELRSRGFEPSMLRRWFLKHHGLTFQAYQRMVRINTAFKKIQEGESVTAAAFDAGYESLSGFQDSFKAVFGVAPSNSREQRVIDLLRFETPLGPMIACAVEEGVCLLEFTDRKMLETELKALAKLLNASIVQGPNPHFAVLQAELEEYFAGQRRTFSVPLYAPGTPFQQRVWAQLQTIAYGSTRAYQQQANALEQPGAVRAVAAANGMNRISILIPCHRVIGADGKLTGYGGGLWRKKWLLELERQTPQLAL</sequence>
<evidence type="ECO:0000256" key="6">
    <source>
        <dbReference type="ARBA" id="ARBA00022763"/>
    </source>
</evidence>
<protein>
    <recommendedName>
        <fullName evidence="12">Methylated-DNA--protein-cysteine methyltransferase</fullName>
        <ecNumber evidence="12">2.1.1.63</ecNumber>
    </recommendedName>
    <alternativeName>
        <fullName evidence="12">6-O-methylguanine-DNA methyltransferase</fullName>
        <shortName evidence="12">MGMT</shortName>
    </alternativeName>
    <alternativeName>
        <fullName evidence="12">O-6-methylguanine-DNA-alkyltransferase</fullName>
    </alternativeName>
</protein>
<comment type="caution">
    <text evidence="16">The sequence shown here is derived from an EMBL/GenBank/DDBJ whole genome shotgun (WGS) entry which is preliminary data.</text>
</comment>
<comment type="cofactor">
    <cofactor evidence="14">
        <name>Zn(2+)</name>
        <dbReference type="ChEBI" id="CHEBI:29105"/>
    </cofactor>
    <text evidence="14">Binds 1 zinc ion per subunit.</text>
</comment>
<dbReference type="Gene3D" id="1.10.10.10">
    <property type="entry name" value="Winged helix-like DNA-binding domain superfamily/Winged helix DNA-binding domain"/>
    <property type="match status" value="1"/>
</dbReference>
<evidence type="ECO:0000256" key="9">
    <source>
        <dbReference type="ARBA" id="ARBA00023163"/>
    </source>
</evidence>